<keyword evidence="7" id="KW-0408">Iron</keyword>
<dbReference type="SUPFAM" id="SSF63380">
    <property type="entry name" value="Riboflavin synthase domain-like"/>
    <property type="match status" value="1"/>
</dbReference>
<dbReference type="PROSITE" id="PS51384">
    <property type="entry name" value="FAD_FR"/>
    <property type="match status" value="1"/>
</dbReference>
<evidence type="ECO:0000256" key="5">
    <source>
        <dbReference type="ARBA" id="ARBA00022827"/>
    </source>
</evidence>
<keyword evidence="6" id="KW-0560">Oxidoreductase</keyword>
<keyword evidence="8" id="KW-0411">Iron-sulfur</keyword>
<dbReference type="GO" id="GO:0051537">
    <property type="term" value="F:2 iron, 2 sulfur cluster binding"/>
    <property type="evidence" value="ECO:0007669"/>
    <property type="project" value="UniProtKB-KW"/>
</dbReference>
<feature type="transmembrane region" description="Helical" evidence="9">
    <location>
        <begin position="377"/>
        <end position="400"/>
    </location>
</feature>
<dbReference type="InterPro" id="IPR050415">
    <property type="entry name" value="MRET"/>
</dbReference>
<dbReference type="Gene3D" id="3.40.50.80">
    <property type="entry name" value="Nucleotide-binding domain of ferredoxin-NADP reductase (FNR) module"/>
    <property type="match status" value="1"/>
</dbReference>
<comment type="cofactor">
    <cofactor evidence="1">
        <name>FAD</name>
        <dbReference type="ChEBI" id="CHEBI:57692"/>
    </cofactor>
</comment>
<keyword evidence="9" id="KW-1133">Transmembrane helix</keyword>
<keyword evidence="12" id="KW-1185">Reference proteome</keyword>
<feature type="transmembrane region" description="Helical" evidence="9">
    <location>
        <begin position="62"/>
        <end position="83"/>
    </location>
</feature>
<keyword evidence="2" id="KW-0285">Flavoprotein</keyword>
<keyword evidence="4" id="KW-0479">Metal-binding</keyword>
<evidence type="ECO:0000256" key="2">
    <source>
        <dbReference type="ARBA" id="ARBA00022630"/>
    </source>
</evidence>
<dbReference type="GO" id="GO:0046872">
    <property type="term" value="F:metal ion binding"/>
    <property type="evidence" value="ECO:0007669"/>
    <property type="project" value="UniProtKB-KW"/>
</dbReference>
<evidence type="ECO:0000256" key="1">
    <source>
        <dbReference type="ARBA" id="ARBA00001974"/>
    </source>
</evidence>
<feature type="transmembrane region" description="Helical" evidence="9">
    <location>
        <begin position="31"/>
        <end position="50"/>
    </location>
</feature>
<evidence type="ECO:0000256" key="9">
    <source>
        <dbReference type="SAM" id="Phobius"/>
    </source>
</evidence>
<gene>
    <name evidence="11" type="ORF">BBN63_31950</name>
</gene>
<dbReference type="Pfam" id="PF08022">
    <property type="entry name" value="FAD_binding_8"/>
    <property type="match status" value="1"/>
</dbReference>
<dbReference type="EMBL" id="CP018047">
    <property type="protein sequence ID" value="AQU70105.1"/>
    <property type="molecule type" value="Genomic_DNA"/>
</dbReference>
<dbReference type="OrthoDB" id="9801223at2"/>
<keyword evidence="9" id="KW-0472">Membrane</keyword>
<dbReference type="InterPro" id="IPR017938">
    <property type="entry name" value="Riboflavin_synthase-like_b-brl"/>
</dbReference>
<evidence type="ECO:0000256" key="8">
    <source>
        <dbReference type="ARBA" id="ARBA00023014"/>
    </source>
</evidence>
<dbReference type="GO" id="GO:0016491">
    <property type="term" value="F:oxidoreductase activity"/>
    <property type="evidence" value="ECO:0007669"/>
    <property type="project" value="UniProtKB-KW"/>
</dbReference>
<dbReference type="InterPro" id="IPR013112">
    <property type="entry name" value="FAD-bd_8"/>
</dbReference>
<dbReference type="Proteomes" id="UP000189677">
    <property type="component" value="Chromosome"/>
</dbReference>
<evidence type="ECO:0000313" key="12">
    <source>
        <dbReference type="Proteomes" id="UP000189677"/>
    </source>
</evidence>
<dbReference type="RefSeq" id="WP_078078781.1">
    <property type="nucleotide sequence ID" value="NZ_CP018047.1"/>
</dbReference>
<evidence type="ECO:0000256" key="6">
    <source>
        <dbReference type="ARBA" id="ARBA00023002"/>
    </source>
</evidence>
<feature type="transmembrane region" description="Helical" evidence="9">
    <location>
        <begin position="145"/>
        <end position="167"/>
    </location>
</feature>
<organism evidence="11 12">
    <name type="scientific">Streptomyces niveus</name>
    <name type="common">Streptomyces spheroides</name>
    <dbReference type="NCBI Taxonomy" id="193462"/>
    <lineage>
        <taxon>Bacteria</taxon>
        <taxon>Bacillati</taxon>
        <taxon>Actinomycetota</taxon>
        <taxon>Actinomycetes</taxon>
        <taxon>Kitasatosporales</taxon>
        <taxon>Streptomycetaceae</taxon>
        <taxon>Streptomyces</taxon>
    </lineage>
</organism>
<keyword evidence="9" id="KW-0812">Transmembrane</keyword>
<sequence length="424" mass="48147">MLHKLLFWGFAVVFPLPLVFTYDFVATVPPSLKFYIFLGLIAYAWWLLSIALSVRPSWLDRFVGLPSIYGLHGMLGVLAIALAYVHSDYSYSPSQLARDLGDWAFYGALGVLCYSVFFLSGWLVDRSKLLLRAKGLLETVFRHRFTVWIHRINLVVVGMIWLHAHLLVRVNQYFAFMTLFDLYTVTVLAIYTWKKWIAPDTFLRGSIMINDALGESTRRVCVDLDSKAATLRPGDFFFLSFEGSPSVSGEWHPFSVTDDNQKTLTFTIRQHGDFTRRLDRVEVGTRVRLEGPFGRFESIVQNRDREAPLVLIGMGAGVSALLSLAAAHHTSREIHLLWAVRSPEDAYFRDVLKEYEAATGSRLRATVNVGRFRREDLVGILPAEVIAKGAFFIVGPNLAVLANQRMLRRIGVSARRIHQERLTM</sequence>
<accession>A0A1U9R2H5</accession>
<evidence type="ECO:0000256" key="7">
    <source>
        <dbReference type="ARBA" id="ARBA00023004"/>
    </source>
</evidence>
<reference evidence="11 12" key="1">
    <citation type="submission" date="2016-11" db="EMBL/GenBank/DDBJ databases">
        <title>Complete genome sequence of Streptomyces niveus SCSIO 3406.</title>
        <authorList>
            <person name="Zhu Q."/>
            <person name="Cheng W."/>
            <person name="Song Y."/>
            <person name="Li Q."/>
            <person name="Ju J."/>
        </authorList>
    </citation>
    <scope>NUCLEOTIDE SEQUENCE [LARGE SCALE GENOMIC DNA]</scope>
    <source>
        <strain evidence="11 12">SCSIO 3406</strain>
    </source>
</reference>
<evidence type="ECO:0000259" key="10">
    <source>
        <dbReference type="PROSITE" id="PS51384"/>
    </source>
</evidence>
<feature type="transmembrane region" description="Helical" evidence="9">
    <location>
        <begin position="173"/>
        <end position="193"/>
    </location>
</feature>
<evidence type="ECO:0000313" key="11">
    <source>
        <dbReference type="EMBL" id="AQU70105.1"/>
    </source>
</evidence>
<proteinExistence type="predicted"/>
<evidence type="ECO:0000256" key="4">
    <source>
        <dbReference type="ARBA" id="ARBA00022723"/>
    </source>
</evidence>
<feature type="transmembrane region" description="Helical" evidence="9">
    <location>
        <begin position="103"/>
        <end position="124"/>
    </location>
</feature>
<dbReference type="AlphaFoldDB" id="A0A1U9R2H5"/>
<dbReference type="Gene3D" id="2.40.30.10">
    <property type="entry name" value="Translation factors"/>
    <property type="match status" value="1"/>
</dbReference>
<dbReference type="GO" id="GO:0050660">
    <property type="term" value="F:flavin adenine dinucleotide binding"/>
    <property type="evidence" value="ECO:0007669"/>
    <property type="project" value="TreeGrafter"/>
</dbReference>
<dbReference type="PANTHER" id="PTHR47354">
    <property type="entry name" value="NADH OXIDOREDUCTASE HCR"/>
    <property type="match status" value="1"/>
</dbReference>
<dbReference type="SUPFAM" id="SSF52343">
    <property type="entry name" value="Ferredoxin reductase-like, C-terminal NADP-linked domain"/>
    <property type="match status" value="1"/>
</dbReference>
<dbReference type="InterPro" id="IPR017927">
    <property type="entry name" value="FAD-bd_FR_type"/>
</dbReference>
<name>A0A1U9R2H5_STRNV</name>
<dbReference type="KEGG" id="snw:BBN63_31950"/>
<dbReference type="InterPro" id="IPR039261">
    <property type="entry name" value="FNR_nucleotide-bd"/>
</dbReference>
<keyword evidence="3" id="KW-0001">2Fe-2S</keyword>
<evidence type="ECO:0000256" key="3">
    <source>
        <dbReference type="ARBA" id="ARBA00022714"/>
    </source>
</evidence>
<dbReference type="PANTHER" id="PTHR47354:SF8">
    <property type="entry name" value="1,2-PHENYLACETYL-COA EPOXIDASE, SUBUNIT E"/>
    <property type="match status" value="1"/>
</dbReference>
<protein>
    <submittedName>
        <fullName evidence="11">Ferric reductase</fullName>
    </submittedName>
</protein>
<feature type="domain" description="FAD-binding FR-type" evidence="10">
    <location>
        <begin position="180"/>
        <end position="299"/>
    </location>
</feature>
<feature type="transmembrane region" description="Helical" evidence="9">
    <location>
        <begin position="309"/>
        <end position="328"/>
    </location>
</feature>
<keyword evidence="5" id="KW-0274">FAD</keyword>